<evidence type="ECO:0000256" key="2">
    <source>
        <dbReference type="ARBA" id="ARBA00023125"/>
    </source>
</evidence>
<dbReference type="PRINTS" id="PR00455">
    <property type="entry name" value="HTHTETR"/>
</dbReference>
<gene>
    <name evidence="6" type="ORF">A5683_22015</name>
</gene>
<keyword evidence="2 4" id="KW-0238">DNA-binding</keyword>
<dbReference type="GO" id="GO:0003700">
    <property type="term" value="F:DNA-binding transcription factor activity"/>
    <property type="evidence" value="ECO:0007669"/>
    <property type="project" value="TreeGrafter"/>
</dbReference>
<dbReference type="InterPro" id="IPR050109">
    <property type="entry name" value="HTH-type_TetR-like_transc_reg"/>
</dbReference>
<dbReference type="PANTHER" id="PTHR30055">
    <property type="entry name" value="HTH-TYPE TRANSCRIPTIONAL REGULATOR RUTR"/>
    <property type="match status" value="1"/>
</dbReference>
<protein>
    <submittedName>
        <fullName evidence="6">TetR family transcriptional regulator</fullName>
    </submittedName>
</protein>
<accession>A0A1A2TI32</accession>
<dbReference type="AlphaFoldDB" id="A0A1A2TJL4"/>
<dbReference type="Proteomes" id="UP000092389">
    <property type="component" value="Unassembled WGS sequence"/>
</dbReference>
<dbReference type="PROSITE" id="PS50977">
    <property type="entry name" value="HTH_TETR_2"/>
    <property type="match status" value="1"/>
</dbReference>
<dbReference type="InterPro" id="IPR009057">
    <property type="entry name" value="Homeodomain-like_sf"/>
</dbReference>
<dbReference type="Pfam" id="PF00440">
    <property type="entry name" value="TetR_N"/>
    <property type="match status" value="1"/>
</dbReference>
<comment type="caution">
    <text evidence="6">The sequence shown here is derived from an EMBL/GenBank/DDBJ whole genome shotgun (WGS) entry which is preliminary data.</text>
</comment>
<accession>A0A1A2TJL4</accession>
<organism evidence="6 7">
    <name type="scientific">Mycobacterium mantenii</name>
    <dbReference type="NCBI Taxonomy" id="560555"/>
    <lineage>
        <taxon>Bacteria</taxon>
        <taxon>Bacillati</taxon>
        <taxon>Actinomycetota</taxon>
        <taxon>Actinomycetes</taxon>
        <taxon>Mycobacteriales</taxon>
        <taxon>Mycobacteriaceae</taxon>
        <taxon>Mycobacterium</taxon>
        <taxon>Mycobacterium avium complex (MAC)</taxon>
    </lineage>
</organism>
<reference evidence="6 7" key="1">
    <citation type="submission" date="2016-06" db="EMBL/GenBank/DDBJ databases">
        <authorList>
            <person name="Kjaerup R.B."/>
            <person name="Dalgaard T.S."/>
            <person name="Juul-Madsen H.R."/>
        </authorList>
    </citation>
    <scope>NUCLEOTIDE SEQUENCE [LARGE SCALE GENOMIC DNA]</scope>
    <source>
        <strain evidence="6 7">E152</strain>
    </source>
</reference>
<evidence type="ECO:0000313" key="6">
    <source>
        <dbReference type="EMBL" id="OBH75692.1"/>
    </source>
</evidence>
<feature type="DNA-binding region" description="H-T-H motif" evidence="4">
    <location>
        <begin position="35"/>
        <end position="54"/>
    </location>
</feature>
<dbReference type="RefSeq" id="WP_067832216.1">
    <property type="nucleotide sequence ID" value="NZ_LZJP01000126.1"/>
</dbReference>
<evidence type="ECO:0000256" key="4">
    <source>
        <dbReference type="PROSITE-ProRule" id="PRU00335"/>
    </source>
</evidence>
<dbReference type="EMBL" id="LZJU01000083">
    <property type="protein sequence ID" value="OBH75692.1"/>
    <property type="molecule type" value="Genomic_DNA"/>
</dbReference>
<evidence type="ECO:0000256" key="3">
    <source>
        <dbReference type="ARBA" id="ARBA00023163"/>
    </source>
</evidence>
<feature type="domain" description="HTH tetR-type" evidence="5">
    <location>
        <begin position="12"/>
        <end position="72"/>
    </location>
</feature>
<name>A0A1A2TJL4_MYCNT</name>
<dbReference type="GO" id="GO:0000976">
    <property type="term" value="F:transcription cis-regulatory region binding"/>
    <property type="evidence" value="ECO:0007669"/>
    <property type="project" value="TreeGrafter"/>
</dbReference>
<evidence type="ECO:0000313" key="7">
    <source>
        <dbReference type="Proteomes" id="UP000092389"/>
    </source>
</evidence>
<sequence length="203" mass="22859">MASTASDAVEEPDARMALLDATERLMLREGYAAVTSRRVAAEAGVNPGLVYYYFGPMDELFLEVFRRSAARSLDRQAQALASEQPLWALWDLIRDQTKTALNLEFLALGNHRKVVMAAMKEFSVRFRRLQFEGLSTILTNYGVDTTQWPAEAVMLLMDAAARFMGEERSYGLNLGHSQTVSVVERLIGQLEGKRRPRKGRKVK</sequence>
<keyword evidence="1" id="KW-0805">Transcription regulation</keyword>
<proteinExistence type="predicted"/>
<dbReference type="SUPFAM" id="SSF46689">
    <property type="entry name" value="Homeodomain-like"/>
    <property type="match status" value="1"/>
</dbReference>
<dbReference type="Gene3D" id="1.10.357.10">
    <property type="entry name" value="Tetracycline Repressor, domain 2"/>
    <property type="match status" value="1"/>
</dbReference>
<evidence type="ECO:0000256" key="1">
    <source>
        <dbReference type="ARBA" id="ARBA00023015"/>
    </source>
</evidence>
<dbReference type="PANTHER" id="PTHR30055:SF234">
    <property type="entry name" value="HTH-TYPE TRANSCRIPTIONAL REGULATOR BETI"/>
    <property type="match status" value="1"/>
</dbReference>
<keyword evidence="3" id="KW-0804">Transcription</keyword>
<evidence type="ECO:0000259" key="5">
    <source>
        <dbReference type="PROSITE" id="PS50977"/>
    </source>
</evidence>
<dbReference type="InterPro" id="IPR001647">
    <property type="entry name" value="HTH_TetR"/>
</dbReference>